<accession>A0A6C0M399</accession>
<feature type="compositionally biased region" description="Low complexity" evidence="1">
    <location>
        <begin position="24"/>
        <end position="63"/>
    </location>
</feature>
<dbReference type="EMBL" id="MN740631">
    <property type="protein sequence ID" value="QHU36798.1"/>
    <property type="molecule type" value="Genomic_DNA"/>
</dbReference>
<sequence>MQKYSVENDLDVSFFEALKQLSHQTTSQTPSQTPAQTPAQTPDSNSTSTSLKGTGTSNSNSNSNSNNLCLITAEALNPFHVTLECGHKFNYEPLYQEVLRQKGRVGMHHYFEKIGMSQIKCPYCRNMNNALLPFIGNTPHPIIKRLIGINAPASMCMAGVPCSANTCSANAFYEHGECFYCYRHYQSAIKTEAKQAMQTSKTRCVAETQTGKNKGKQCRLNAISGTTMCKIHSKCNAVVAE</sequence>
<evidence type="ECO:0000256" key="1">
    <source>
        <dbReference type="SAM" id="MobiDB-lite"/>
    </source>
</evidence>
<dbReference type="AlphaFoldDB" id="A0A6C0M399"/>
<organism evidence="2">
    <name type="scientific">viral metagenome</name>
    <dbReference type="NCBI Taxonomy" id="1070528"/>
    <lineage>
        <taxon>unclassified sequences</taxon>
        <taxon>metagenomes</taxon>
        <taxon>organismal metagenomes</taxon>
    </lineage>
</organism>
<feature type="region of interest" description="Disordered" evidence="1">
    <location>
        <begin position="21"/>
        <end position="63"/>
    </location>
</feature>
<reference evidence="2" key="1">
    <citation type="journal article" date="2020" name="Nature">
        <title>Giant virus diversity and host interactions through global metagenomics.</title>
        <authorList>
            <person name="Schulz F."/>
            <person name="Roux S."/>
            <person name="Paez-Espino D."/>
            <person name="Jungbluth S."/>
            <person name="Walsh D.A."/>
            <person name="Denef V.J."/>
            <person name="McMahon K.D."/>
            <person name="Konstantinidis K.T."/>
            <person name="Eloe-Fadrosh E.A."/>
            <person name="Kyrpides N.C."/>
            <person name="Woyke T."/>
        </authorList>
    </citation>
    <scope>NUCLEOTIDE SEQUENCE</scope>
    <source>
        <strain evidence="2">GVMAG-S-1035124-57</strain>
    </source>
</reference>
<proteinExistence type="predicted"/>
<name>A0A6C0M399_9ZZZZ</name>
<evidence type="ECO:0000313" key="2">
    <source>
        <dbReference type="EMBL" id="QHU36798.1"/>
    </source>
</evidence>
<protein>
    <submittedName>
        <fullName evidence="2">Uncharacterized protein</fullName>
    </submittedName>
</protein>